<evidence type="ECO:0000259" key="3">
    <source>
        <dbReference type="SMART" id="SM00382"/>
    </source>
</evidence>
<evidence type="ECO:0000313" key="4">
    <source>
        <dbReference type="EMBL" id="TEB33446.1"/>
    </source>
</evidence>
<feature type="compositionally biased region" description="Polar residues" evidence="2">
    <location>
        <begin position="155"/>
        <end position="168"/>
    </location>
</feature>
<dbReference type="Pfam" id="PF24883">
    <property type="entry name" value="NPHP3_N"/>
    <property type="match status" value="1"/>
</dbReference>
<evidence type="ECO:0000256" key="1">
    <source>
        <dbReference type="ARBA" id="ARBA00022737"/>
    </source>
</evidence>
<reference evidence="4 5" key="1">
    <citation type="journal article" date="2019" name="Nat. Ecol. Evol.">
        <title>Megaphylogeny resolves global patterns of mushroom evolution.</title>
        <authorList>
            <person name="Varga T."/>
            <person name="Krizsan K."/>
            <person name="Foldi C."/>
            <person name="Dima B."/>
            <person name="Sanchez-Garcia M."/>
            <person name="Sanchez-Ramirez S."/>
            <person name="Szollosi G.J."/>
            <person name="Szarkandi J.G."/>
            <person name="Papp V."/>
            <person name="Albert L."/>
            <person name="Andreopoulos W."/>
            <person name="Angelini C."/>
            <person name="Antonin V."/>
            <person name="Barry K.W."/>
            <person name="Bougher N.L."/>
            <person name="Buchanan P."/>
            <person name="Buyck B."/>
            <person name="Bense V."/>
            <person name="Catcheside P."/>
            <person name="Chovatia M."/>
            <person name="Cooper J."/>
            <person name="Damon W."/>
            <person name="Desjardin D."/>
            <person name="Finy P."/>
            <person name="Geml J."/>
            <person name="Haridas S."/>
            <person name="Hughes K."/>
            <person name="Justo A."/>
            <person name="Karasinski D."/>
            <person name="Kautmanova I."/>
            <person name="Kiss B."/>
            <person name="Kocsube S."/>
            <person name="Kotiranta H."/>
            <person name="LaButti K.M."/>
            <person name="Lechner B.E."/>
            <person name="Liimatainen K."/>
            <person name="Lipzen A."/>
            <person name="Lukacs Z."/>
            <person name="Mihaltcheva S."/>
            <person name="Morgado L.N."/>
            <person name="Niskanen T."/>
            <person name="Noordeloos M.E."/>
            <person name="Ohm R.A."/>
            <person name="Ortiz-Santana B."/>
            <person name="Ovrebo C."/>
            <person name="Racz N."/>
            <person name="Riley R."/>
            <person name="Savchenko A."/>
            <person name="Shiryaev A."/>
            <person name="Soop K."/>
            <person name="Spirin V."/>
            <person name="Szebenyi C."/>
            <person name="Tomsovsky M."/>
            <person name="Tulloss R.E."/>
            <person name="Uehling J."/>
            <person name="Grigoriev I.V."/>
            <person name="Vagvolgyi C."/>
            <person name="Papp T."/>
            <person name="Martin F.M."/>
            <person name="Miettinen O."/>
            <person name="Hibbett D.S."/>
            <person name="Nagy L.G."/>
        </authorList>
    </citation>
    <scope>NUCLEOTIDE SEQUENCE [LARGE SCALE GENOMIC DNA]</scope>
    <source>
        <strain evidence="4 5">FP101781</strain>
    </source>
</reference>
<sequence>MGWIERGDSDREKQRILWLSGPAGSGKTAIAGTIADECQRRGWLAGSFFFSASSLSPERWTKDALITTLAYQLLEHEALGFLKDEILASIDKNPIIFGKRLDEQLQVLILEPLRKARKMGRPAPWPKVIIIDGLDECSTRSLPSWAQWRPIPSLAPSSSGTSGEQDGPTTPGRAREKAQKEILAALHGAITSGFPEAFPFRIIITSRPEAAICESFSENTHSTKEIFLDNKYNPDADIALYFRAKFSAIRLRYDGLPENWVSEEIIKFLVQEASGQFIYATTVVRFVENAMQPPLKQLKRVLEWRRADSSKPFAPLDLLYSHIVETSPVPIVAAKWIRTIQYLVSILHGQFEEHNSRETALFREMNYLLGGLTSLLCLPSKDNHHQGFHFYHKSLFDFIEDSNRSKEFGLHVDHEMMSGLYKHPFHRGPQVQPENIKLDDWLFKYARSTWSILNGRCPRQCLDSDVDWWASILHARPHQVAADGPTVTVIMGIFILVHEGCKWYRCSSACNVWRRGILRHCDRSHWRLPGTLEIFRDRFIKYQHYENIPLRPRERPHIPPSSSSVLEEGLEVDTTRRSHLFHPMRDIDQ</sequence>
<gene>
    <name evidence="4" type="ORF">FA13DRAFT_1730464</name>
</gene>
<dbReference type="InterPro" id="IPR003593">
    <property type="entry name" value="AAA+_ATPase"/>
</dbReference>
<dbReference type="PANTHER" id="PTHR10039:SF14">
    <property type="entry name" value="NACHT DOMAIN-CONTAINING PROTEIN"/>
    <property type="match status" value="1"/>
</dbReference>
<dbReference type="SMART" id="SM00382">
    <property type="entry name" value="AAA"/>
    <property type="match status" value="1"/>
</dbReference>
<dbReference type="Gene3D" id="3.40.50.300">
    <property type="entry name" value="P-loop containing nucleotide triphosphate hydrolases"/>
    <property type="match status" value="1"/>
</dbReference>
<evidence type="ECO:0000313" key="5">
    <source>
        <dbReference type="Proteomes" id="UP000298030"/>
    </source>
</evidence>
<feature type="domain" description="AAA+ ATPase" evidence="3">
    <location>
        <begin position="13"/>
        <end position="209"/>
    </location>
</feature>
<dbReference type="SUPFAM" id="SSF52540">
    <property type="entry name" value="P-loop containing nucleoside triphosphate hydrolases"/>
    <property type="match status" value="1"/>
</dbReference>
<dbReference type="OrthoDB" id="626167at2759"/>
<dbReference type="EMBL" id="QPFP01000012">
    <property type="protein sequence ID" value="TEB33446.1"/>
    <property type="molecule type" value="Genomic_DNA"/>
</dbReference>
<dbReference type="Proteomes" id="UP000298030">
    <property type="component" value="Unassembled WGS sequence"/>
</dbReference>
<dbReference type="InterPro" id="IPR027417">
    <property type="entry name" value="P-loop_NTPase"/>
</dbReference>
<organism evidence="4 5">
    <name type="scientific">Coprinellus micaceus</name>
    <name type="common">Glistening ink-cap mushroom</name>
    <name type="synonym">Coprinus micaceus</name>
    <dbReference type="NCBI Taxonomy" id="71717"/>
    <lineage>
        <taxon>Eukaryota</taxon>
        <taxon>Fungi</taxon>
        <taxon>Dikarya</taxon>
        <taxon>Basidiomycota</taxon>
        <taxon>Agaricomycotina</taxon>
        <taxon>Agaricomycetes</taxon>
        <taxon>Agaricomycetidae</taxon>
        <taxon>Agaricales</taxon>
        <taxon>Agaricineae</taxon>
        <taxon>Psathyrellaceae</taxon>
        <taxon>Coprinellus</taxon>
    </lineage>
</organism>
<comment type="caution">
    <text evidence="4">The sequence shown here is derived from an EMBL/GenBank/DDBJ whole genome shotgun (WGS) entry which is preliminary data.</text>
</comment>
<keyword evidence="1" id="KW-0677">Repeat</keyword>
<dbReference type="AlphaFoldDB" id="A0A4Y7TH05"/>
<protein>
    <recommendedName>
        <fullName evidence="3">AAA+ ATPase domain-containing protein</fullName>
    </recommendedName>
</protein>
<feature type="non-terminal residue" evidence="4">
    <location>
        <position position="589"/>
    </location>
</feature>
<name>A0A4Y7TH05_COPMI</name>
<evidence type="ECO:0000256" key="2">
    <source>
        <dbReference type="SAM" id="MobiDB-lite"/>
    </source>
</evidence>
<feature type="region of interest" description="Disordered" evidence="2">
    <location>
        <begin position="153"/>
        <end position="177"/>
    </location>
</feature>
<dbReference type="InterPro" id="IPR056884">
    <property type="entry name" value="NPHP3-like_N"/>
</dbReference>
<keyword evidence="5" id="KW-1185">Reference proteome</keyword>
<proteinExistence type="predicted"/>
<dbReference type="PANTHER" id="PTHR10039">
    <property type="entry name" value="AMELOGENIN"/>
    <property type="match status" value="1"/>
</dbReference>
<accession>A0A4Y7TH05</accession>
<dbReference type="STRING" id="71717.A0A4Y7TH05"/>